<evidence type="ECO:0000259" key="9">
    <source>
        <dbReference type="PROSITE" id="PS50217"/>
    </source>
</evidence>
<dbReference type="Proteomes" id="UP001179952">
    <property type="component" value="Unassembled WGS sequence"/>
</dbReference>
<protein>
    <submittedName>
        <fullName evidence="11">Transcription factor TGA6</fullName>
    </submittedName>
</protein>
<feature type="region of interest" description="Disordered" evidence="8">
    <location>
        <begin position="164"/>
        <end position="187"/>
    </location>
</feature>
<dbReference type="GO" id="GO:0043565">
    <property type="term" value="F:sequence-specific DNA binding"/>
    <property type="evidence" value="ECO:0007669"/>
    <property type="project" value="InterPro"/>
</dbReference>
<feature type="compositionally biased region" description="Polar residues" evidence="8">
    <location>
        <begin position="111"/>
        <end position="121"/>
    </location>
</feature>
<dbReference type="PANTHER" id="PTHR45693">
    <property type="entry name" value="TRANSCRIPTION FACTOR TGA9"/>
    <property type="match status" value="1"/>
</dbReference>
<feature type="coiled-coil region" evidence="7">
    <location>
        <begin position="208"/>
        <end position="235"/>
    </location>
</feature>
<dbReference type="GO" id="GO:0003700">
    <property type="term" value="F:DNA-binding transcription factor activity"/>
    <property type="evidence" value="ECO:0007669"/>
    <property type="project" value="InterPro"/>
</dbReference>
<dbReference type="InterPro" id="IPR046347">
    <property type="entry name" value="bZIP_sf"/>
</dbReference>
<dbReference type="Pfam" id="PF14144">
    <property type="entry name" value="DOG1"/>
    <property type="match status" value="1"/>
</dbReference>
<evidence type="ECO:0000259" key="10">
    <source>
        <dbReference type="PROSITE" id="PS51806"/>
    </source>
</evidence>
<name>A0AAV9BHH0_ACOGR</name>
<organism evidence="11 12">
    <name type="scientific">Acorus gramineus</name>
    <name type="common">Dwarf sweet flag</name>
    <dbReference type="NCBI Taxonomy" id="55184"/>
    <lineage>
        <taxon>Eukaryota</taxon>
        <taxon>Viridiplantae</taxon>
        <taxon>Streptophyta</taxon>
        <taxon>Embryophyta</taxon>
        <taxon>Tracheophyta</taxon>
        <taxon>Spermatophyta</taxon>
        <taxon>Magnoliopsida</taxon>
        <taxon>Liliopsida</taxon>
        <taxon>Acoraceae</taxon>
        <taxon>Acorus</taxon>
    </lineage>
</organism>
<comment type="subcellular location">
    <subcellularLocation>
        <location evidence="1">Nucleus</location>
    </subcellularLocation>
</comment>
<evidence type="ECO:0000313" key="11">
    <source>
        <dbReference type="EMBL" id="KAK1275945.1"/>
    </source>
</evidence>
<dbReference type="InterPro" id="IPR025422">
    <property type="entry name" value="TGA_domain"/>
</dbReference>
<evidence type="ECO:0000256" key="1">
    <source>
        <dbReference type="ARBA" id="ARBA00004123"/>
    </source>
</evidence>
<evidence type="ECO:0000256" key="8">
    <source>
        <dbReference type="SAM" id="MobiDB-lite"/>
    </source>
</evidence>
<dbReference type="SMART" id="SM00338">
    <property type="entry name" value="BRLZ"/>
    <property type="match status" value="1"/>
</dbReference>
<evidence type="ECO:0000256" key="2">
    <source>
        <dbReference type="ARBA" id="ARBA00007163"/>
    </source>
</evidence>
<reference evidence="11" key="1">
    <citation type="journal article" date="2023" name="Nat. Commun.">
        <title>Diploid and tetraploid genomes of Acorus and the evolution of monocots.</title>
        <authorList>
            <person name="Ma L."/>
            <person name="Liu K.W."/>
            <person name="Li Z."/>
            <person name="Hsiao Y.Y."/>
            <person name="Qi Y."/>
            <person name="Fu T."/>
            <person name="Tang G.D."/>
            <person name="Zhang D."/>
            <person name="Sun W.H."/>
            <person name="Liu D.K."/>
            <person name="Li Y."/>
            <person name="Chen G.Z."/>
            <person name="Liu X.D."/>
            <person name="Liao X.Y."/>
            <person name="Jiang Y.T."/>
            <person name="Yu X."/>
            <person name="Hao Y."/>
            <person name="Huang J."/>
            <person name="Zhao X.W."/>
            <person name="Ke S."/>
            <person name="Chen Y.Y."/>
            <person name="Wu W.L."/>
            <person name="Hsu J.L."/>
            <person name="Lin Y.F."/>
            <person name="Huang M.D."/>
            <person name="Li C.Y."/>
            <person name="Huang L."/>
            <person name="Wang Z.W."/>
            <person name="Zhao X."/>
            <person name="Zhong W.Y."/>
            <person name="Peng D.H."/>
            <person name="Ahmad S."/>
            <person name="Lan S."/>
            <person name="Zhang J.S."/>
            <person name="Tsai W.C."/>
            <person name="Van de Peer Y."/>
            <person name="Liu Z.J."/>
        </authorList>
    </citation>
    <scope>NUCLEOTIDE SEQUENCE</scope>
    <source>
        <strain evidence="11">SCP</strain>
    </source>
</reference>
<evidence type="ECO:0000256" key="3">
    <source>
        <dbReference type="ARBA" id="ARBA00023015"/>
    </source>
</evidence>
<dbReference type="PROSITE" id="PS51806">
    <property type="entry name" value="DOG1"/>
    <property type="match status" value="1"/>
</dbReference>
<evidence type="ECO:0000256" key="7">
    <source>
        <dbReference type="SAM" id="Coils"/>
    </source>
</evidence>
<dbReference type="SUPFAM" id="SSF57959">
    <property type="entry name" value="Leucine zipper domain"/>
    <property type="match status" value="1"/>
</dbReference>
<evidence type="ECO:0000256" key="5">
    <source>
        <dbReference type="ARBA" id="ARBA00023163"/>
    </source>
</evidence>
<keyword evidence="7" id="KW-0175">Coiled coil</keyword>
<dbReference type="EMBL" id="JAUJYN010000003">
    <property type="protein sequence ID" value="KAK1275945.1"/>
    <property type="molecule type" value="Genomic_DNA"/>
</dbReference>
<feature type="compositionally biased region" description="Low complexity" evidence="8">
    <location>
        <begin position="98"/>
        <end position="110"/>
    </location>
</feature>
<accession>A0AAV9BHH0</accession>
<keyword evidence="3" id="KW-0805">Transcription regulation</keyword>
<reference evidence="11" key="2">
    <citation type="submission" date="2023-06" db="EMBL/GenBank/DDBJ databases">
        <authorList>
            <person name="Ma L."/>
            <person name="Liu K.-W."/>
            <person name="Li Z."/>
            <person name="Hsiao Y.-Y."/>
            <person name="Qi Y."/>
            <person name="Fu T."/>
            <person name="Tang G."/>
            <person name="Zhang D."/>
            <person name="Sun W.-H."/>
            <person name="Liu D.-K."/>
            <person name="Li Y."/>
            <person name="Chen G.-Z."/>
            <person name="Liu X.-D."/>
            <person name="Liao X.-Y."/>
            <person name="Jiang Y.-T."/>
            <person name="Yu X."/>
            <person name="Hao Y."/>
            <person name="Huang J."/>
            <person name="Zhao X.-W."/>
            <person name="Ke S."/>
            <person name="Chen Y.-Y."/>
            <person name="Wu W.-L."/>
            <person name="Hsu J.-L."/>
            <person name="Lin Y.-F."/>
            <person name="Huang M.-D."/>
            <person name="Li C.-Y."/>
            <person name="Huang L."/>
            <person name="Wang Z.-W."/>
            <person name="Zhao X."/>
            <person name="Zhong W.-Y."/>
            <person name="Peng D.-H."/>
            <person name="Ahmad S."/>
            <person name="Lan S."/>
            <person name="Zhang J.-S."/>
            <person name="Tsai W.-C."/>
            <person name="Van De Peer Y."/>
            <person name="Liu Z.-J."/>
        </authorList>
    </citation>
    <scope>NUCLEOTIDE SEQUENCE</scope>
    <source>
        <strain evidence="11">SCP</strain>
        <tissue evidence="11">Leaves</tissue>
    </source>
</reference>
<evidence type="ECO:0000313" key="12">
    <source>
        <dbReference type="Proteomes" id="UP001179952"/>
    </source>
</evidence>
<dbReference type="AlphaFoldDB" id="A0AAV9BHH0"/>
<feature type="domain" description="BZIP" evidence="9">
    <location>
        <begin position="187"/>
        <end position="231"/>
    </location>
</feature>
<dbReference type="InterPro" id="IPR004827">
    <property type="entry name" value="bZIP"/>
</dbReference>
<dbReference type="GO" id="GO:0006351">
    <property type="term" value="P:DNA-templated transcription"/>
    <property type="evidence" value="ECO:0007669"/>
    <property type="project" value="InterPro"/>
</dbReference>
<feature type="region of interest" description="Disordered" evidence="8">
    <location>
        <begin position="93"/>
        <end position="149"/>
    </location>
</feature>
<gene>
    <name evidence="11" type="ORF">QJS04_geneDACA011765</name>
</gene>
<keyword evidence="12" id="KW-1185">Reference proteome</keyword>
<feature type="compositionally biased region" description="Polar residues" evidence="8">
    <location>
        <begin position="129"/>
        <end position="149"/>
    </location>
</feature>
<comment type="similarity">
    <text evidence="2">Belongs to the bZIP family.</text>
</comment>
<dbReference type="GO" id="GO:0005634">
    <property type="term" value="C:nucleus"/>
    <property type="evidence" value="ECO:0007669"/>
    <property type="project" value="UniProtKB-SubCell"/>
</dbReference>
<evidence type="ECO:0000256" key="6">
    <source>
        <dbReference type="ARBA" id="ARBA00023242"/>
    </source>
</evidence>
<dbReference type="PROSITE" id="PS50217">
    <property type="entry name" value="BZIP"/>
    <property type="match status" value="1"/>
</dbReference>
<sequence>MENHRVGEIGMSDSGPSIHTLSSYGGRIHGNITPSPATNFFDQEGSAYFGELEEALMQGVVGVRSHGERKPLYATRPPTLEIFPSWPMRFQQIQTPRGSSQSEGSTGSGSAQNTLSCRGDSQQQQQQQIETADSYDSPTSRKASDQSSELQQLKQVEILAFDADHQSKSFPNKKKGPRAVKDGKPLDAKSLRRLGQNREAAKKSRLRKKAYVQQLETSRIKLIQLEQELQRARSQGLFLGGGVDAGRNVSPAAAIFDMEYGRWLEEEQKHMSDLRGGLHARSSNGDLRAIVDECLTHHNDLFSLRASATHSDVLHLINGTWATPAERCFLWMGGFRPSDLIKVLMAQLDPLTEQQVMGMCSLQQSSEQAEEALSQGLERLQHSLADTVAGRSTSDDDVGAYMGQMTVALGILSNLENFIREADNMRQETLHQIPRILTIRQAARCFLAIGDYNLRLRALSSLWASRPQENSITEEHPSQITDIKATHQQFLLDHFLSF</sequence>
<dbReference type="Pfam" id="PF00170">
    <property type="entry name" value="bZIP_1"/>
    <property type="match status" value="1"/>
</dbReference>
<dbReference type="FunFam" id="1.20.5.170:FF:000019">
    <property type="entry name" value="BZIP family transcription factor"/>
    <property type="match status" value="1"/>
</dbReference>
<keyword evidence="4" id="KW-0238">DNA-binding</keyword>
<feature type="region of interest" description="Disordered" evidence="8">
    <location>
        <begin position="1"/>
        <end position="22"/>
    </location>
</feature>
<feature type="domain" description="DOG1" evidence="10">
    <location>
        <begin position="253"/>
        <end position="466"/>
    </location>
</feature>
<dbReference type="Gene3D" id="1.20.5.170">
    <property type="match status" value="1"/>
</dbReference>
<comment type="caution">
    <text evidence="11">The sequence shown here is derived from an EMBL/GenBank/DDBJ whole genome shotgun (WGS) entry which is preliminary data.</text>
</comment>
<evidence type="ECO:0000256" key="4">
    <source>
        <dbReference type="ARBA" id="ARBA00023125"/>
    </source>
</evidence>
<dbReference type="PANTHER" id="PTHR45693:SF9">
    <property type="entry name" value="TRANSCRIPTION FACTOR TGA9"/>
    <property type="match status" value="1"/>
</dbReference>
<dbReference type="PROSITE" id="PS00036">
    <property type="entry name" value="BZIP_BASIC"/>
    <property type="match status" value="1"/>
</dbReference>
<keyword evidence="5" id="KW-0804">Transcription</keyword>
<proteinExistence type="inferred from homology"/>
<keyword evidence="6" id="KW-0539">Nucleus</keyword>
<dbReference type="CDD" id="cd14708">
    <property type="entry name" value="bZIP_HBP1b-like"/>
    <property type="match status" value="1"/>
</dbReference>